<dbReference type="EMBL" id="CP013200">
    <property type="protein sequence ID" value="ALO68077.1"/>
    <property type="molecule type" value="Genomic_DNA"/>
</dbReference>
<dbReference type="RefSeq" id="WP_062292205.1">
    <property type="nucleotide sequence ID" value="NZ_CP013200.1"/>
</dbReference>
<dbReference type="PANTHER" id="PTHR30055:SF241">
    <property type="entry name" value="TRANSCRIPTIONAL REGULATORY PROTEIN"/>
    <property type="match status" value="1"/>
</dbReference>
<dbReference type="SUPFAM" id="SSF46689">
    <property type="entry name" value="Homeodomain-like"/>
    <property type="match status" value="1"/>
</dbReference>
<dbReference type="PRINTS" id="PR00455">
    <property type="entry name" value="HTHTETR"/>
</dbReference>
<gene>
    <name evidence="4" type="ORF">AS189_18260</name>
</gene>
<evidence type="ECO:0000313" key="5">
    <source>
        <dbReference type="Proteomes" id="UP000059574"/>
    </source>
</evidence>
<dbReference type="PROSITE" id="PS50977">
    <property type="entry name" value="HTH_TETR_2"/>
    <property type="match status" value="1"/>
</dbReference>
<feature type="domain" description="HTH tetR-type" evidence="3">
    <location>
        <begin position="15"/>
        <end position="75"/>
    </location>
</feature>
<name>A0A0S2M2W9_9MICC</name>
<proteinExistence type="predicted"/>
<evidence type="ECO:0000256" key="2">
    <source>
        <dbReference type="PROSITE-ProRule" id="PRU00335"/>
    </source>
</evidence>
<reference evidence="4 5" key="2">
    <citation type="journal article" date="2016" name="J. Biotechnol.">
        <title>Complete genome sequence of Arthrobacter alpinus ERGS4:06, a yellow pigmented bacterium tolerant to cold and radiations isolated from Sikkim Himalaya.</title>
        <authorList>
            <person name="Kumar R."/>
            <person name="Singh D."/>
            <person name="Swarnkar M.K."/>
            <person name="Singh A.K."/>
            <person name="Kumar S."/>
        </authorList>
    </citation>
    <scope>NUCLEOTIDE SEQUENCE [LARGE SCALE GENOMIC DNA]</scope>
    <source>
        <strain evidence="4 5">ERGS4:06</strain>
    </source>
</reference>
<dbReference type="GO" id="GO:0003700">
    <property type="term" value="F:DNA-binding transcription factor activity"/>
    <property type="evidence" value="ECO:0007669"/>
    <property type="project" value="TreeGrafter"/>
</dbReference>
<dbReference type="InterPro" id="IPR050109">
    <property type="entry name" value="HTH-type_TetR-like_transc_reg"/>
</dbReference>
<evidence type="ECO:0000313" key="4">
    <source>
        <dbReference type="EMBL" id="ALO68077.1"/>
    </source>
</evidence>
<dbReference type="AlphaFoldDB" id="A0A0S2M2W9"/>
<protein>
    <recommendedName>
        <fullName evidence="3">HTH tetR-type domain-containing protein</fullName>
    </recommendedName>
</protein>
<evidence type="ECO:0000259" key="3">
    <source>
        <dbReference type="PROSITE" id="PS50977"/>
    </source>
</evidence>
<organism evidence="4 5">
    <name type="scientific">Arthrobacter alpinus</name>
    <dbReference type="NCBI Taxonomy" id="656366"/>
    <lineage>
        <taxon>Bacteria</taxon>
        <taxon>Bacillati</taxon>
        <taxon>Actinomycetota</taxon>
        <taxon>Actinomycetes</taxon>
        <taxon>Micrococcales</taxon>
        <taxon>Micrococcaceae</taxon>
        <taxon>Arthrobacter</taxon>
    </lineage>
</organism>
<feature type="DNA-binding region" description="H-T-H motif" evidence="2">
    <location>
        <begin position="38"/>
        <end position="57"/>
    </location>
</feature>
<accession>A0A0S2M2W9</accession>
<dbReference type="Pfam" id="PF00440">
    <property type="entry name" value="TetR_N"/>
    <property type="match status" value="1"/>
</dbReference>
<dbReference type="InterPro" id="IPR036271">
    <property type="entry name" value="Tet_transcr_reg_TetR-rel_C_sf"/>
</dbReference>
<dbReference type="SUPFAM" id="SSF48498">
    <property type="entry name" value="Tetracyclin repressor-like, C-terminal domain"/>
    <property type="match status" value="1"/>
</dbReference>
<dbReference type="OrthoDB" id="3172830at2"/>
<dbReference type="Proteomes" id="UP000059574">
    <property type="component" value="Chromosome"/>
</dbReference>
<dbReference type="Gene3D" id="1.10.357.10">
    <property type="entry name" value="Tetracycline Repressor, domain 2"/>
    <property type="match status" value="1"/>
</dbReference>
<dbReference type="InterPro" id="IPR009057">
    <property type="entry name" value="Homeodomain-like_sf"/>
</dbReference>
<dbReference type="PANTHER" id="PTHR30055">
    <property type="entry name" value="HTH-TYPE TRANSCRIPTIONAL REGULATOR RUTR"/>
    <property type="match status" value="1"/>
</dbReference>
<evidence type="ECO:0000256" key="1">
    <source>
        <dbReference type="ARBA" id="ARBA00023125"/>
    </source>
</evidence>
<sequence length="214" mass="23706">MTVRNQVARVPRKRSETRPRILSAARQLMTERGLDRVSIEAIAEHAGYTRGAFYSNFASMDELLLALYEQHSDELISELRSSTNDVSQPGVFENLEAAVAHVVCALPFDVQWFRIRTNLAAQASRDPKLSLLYLERESALREQLTPRLMEVINAFGCELTVDPDTFTRALVAAHDGALANSFADTEPRGIRVVVCTAVVLGLTRPAAASPQPRK</sequence>
<keyword evidence="1 2" id="KW-0238">DNA-binding</keyword>
<reference evidence="5" key="1">
    <citation type="submission" date="2015-11" db="EMBL/GenBank/DDBJ databases">
        <authorList>
            <person name="Kumar R."/>
            <person name="Singh D."/>
            <person name="Swarnkar M.K."/>
            <person name="Singh A.K."/>
            <person name="Kumar S."/>
        </authorList>
    </citation>
    <scope>NUCLEOTIDE SEQUENCE [LARGE SCALE GENOMIC DNA]</scope>
    <source>
        <strain evidence="5">ERGS4:06</strain>
    </source>
</reference>
<dbReference type="InterPro" id="IPR001647">
    <property type="entry name" value="HTH_TetR"/>
</dbReference>
<dbReference type="GO" id="GO:0000976">
    <property type="term" value="F:transcription cis-regulatory region binding"/>
    <property type="evidence" value="ECO:0007669"/>
    <property type="project" value="TreeGrafter"/>
</dbReference>